<organism evidence="3 4">
    <name type="scientific">Kumtagia ephedrae</name>
    <dbReference type="NCBI Taxonomy" id="2116701"/>
    <lineage>
        <taxon>Bacteria</taxon>
        <taxon>Pseudomonadati</taxon>
        <taxon>Pseudomonadota</taxon>
        <taxon>Alphaproteobacteria</taxon>
        <taxon>Hyphomicrobiales</taxon>
        <taxon>Phyllobacteriaceae</taxon>
        <taxon>Kumtagia</taxon>
    </lineage>
</organism>
<dbReference type="InterPro" id="IPR036165">
    <property type="entry name" value="YefM-like_sf"/>
</dbReference>
<comment type="caution">
    <text evidence="3">The sequence shown here is derived from an EMBL/GenBank/DDBJ whole genome shotgun (WGS) entry which is preliminary data.</text>
</comment>
<dbReference type="RefSeq" id="WP_106775080.1">
    <property type="nucleotide sequence ID" value="NZ_PXYK01000034.1"/>
</dbReference>
<keyword evidence="4" id="KW-1185">Reference proteome</keyword>
<protein>
    <submittedName>
        <fullName evidence="3">Uncharacterized protein</fullName>
    </submittedName>
</protein>
<comment type="similarity">
    <text evidence="1">Belongs to the phD/YefM antitoxin family.</text>
</comment>
<name>A0A2P7RSI4_9HYPH</name>
<dbReference type="AlphaFoldDB" id="A0A2P7RSI4"/>
<evidence type="ECO:0000256" key="1">
    <source>
        <dbReference type="ARBA" id="ARBA00009981"/>
    </source>
</evidence>
<evidence type="ECO:0000256" key="2">
    <source>
        <dbReference type="SAM" id="MobiDB-lite"/>
    </source>
</evidence>
<evidence type="ECO:0000313" key="3">
    <source>
        <dbReference type="EMBL" id="PSJ53184.1"/>
    </source>
</evidence>
<sequence>MVERVSKSQFKARAFEFFRKIEASGEPMIVTDRGRPVVEIRPYAARAFDPLERLRGSVLSYDRPLDPAGEDDPPLRDPSADTNGSKRS</sequence>
<proteinExistence type="inferred from homology"/>
<dbReference type="OrthoDB" id="963455at2"/>
<gene>
    <name evidence="3" type="ORF">C7I84_25750</name>
</gene>
<dbReference type="Proteomes" id="UP000241229">
    <property type="component" value="Unassembled WGS sequence"/>
</dbReference>
<reference evidence="3 4" key="1">
    <citation type="submission" date="2018-03" db="EMBL/GenBank/DDBJ databases">
        <title>The draft genome of Mesorhizobium sp. 6GN-30.</title>
        <authorList>
            <person name="Liu L."/>
            <person name="Li L."/>
            <person name="Wang T."/>
            <person name="Zhang X."/>
            <person name="Liang L."/>
        </authorList>
    </citation>
    <scope>NUCLEOTIDE SEQUENCE [LARGE SCALE GENOMIC DNA]</scope>
    <source>
        <strain evidence="3 4">6GN30</strain>
    </source>
</reference>
<evidence type="ECO:0000313" key="4">
    <source>
        <dbReference type="Proteomes" id="UP000241229"/>
    </source>
</evidence>
<feature type="region of interest" description="Disordered" evidence="2">
    <location>
        <begin position="61"/>
        <end position="88"/>
    </location>
</feature>
<dbReference type="EMBL" id="PXYK01000034">
    <property type="protein sequence ID" value="PSJ53184.1"/>
    <property type="molecule type" value="Genomic_DNA"/>
</dbReference>
<accession>A0A2P7RSI4</accession>
<dbReference type="SUPFAM" id="SSF143120">
    <property type="entry name" value="YefM-like"/>
    <property type="match status" value="1"/>
</dbReference>